<dbReference type="AlphaFoldDB" id="A0A8H7RWM8"/>
<proteinExistence type="predicted"/>
<accession>A0A8H7RWM8</accession>
<dbReference type="EMBL" id="JAEPRB010000233">
    <property type="protein sequence ID" value="KAG2218389.1"/>
    <property type="molecule type" value="Genomic_DNA"/>
</dbReference>
<dbReference type="OrthoDB" id="2290788at2759"/>
<reference evidence="2 3" key="1">
    <citation type="submission" date="2020-12" db="EMBL/GenBank/DDBJ databases">
        <title>Metabolic potential, ecology and presence of endohyphal bacteria is reflected in genomic diversity of Mucoromycotina.</title>
        <authorList>
            <person name="Muszewska A."/>
            <person name="Okrasinska A."/>
            <person name="Steczkiewicz K."/>
            <person name="Drgas O."/>
            <person name="Orlowska M."/>
            <person name="Perlinska-Lenart U."/>
            <person name="Aleksandrzak-Piekarczyk T."/>
            <person name="Szatraj K."/>
            <person name="Zielenkiewicz U."/>
            <person name="Pilsyk S."/>
            <person name="Malc E."/>
            <person name="Mieczkowski P."/>
            <person name="Kruszewska J.S."/>
            <person name="Biernat P."/>
            <person name="Pawlowska J."/>
        </authorList>
    </citation>
    <scope>NUCLEOTIDE SEQUENCE [LARGE SCALE GENOMIC DNA]</scope>
    <source>
        <strain evidence="2 3">CBS 142.35</strain>
    </source>
</reference>
<protein>
    <submittedName>
        <fullName evidence="2">Uncharacterized protein</fullName>
    </submittedName>
</protein>
<keyword evidence="3" id="KW-1185">Reference proteome</keyword>
<comment type="caution">
    <text evidence="2">The sequence shown here is derived from an EMBL/GenBank/DDBJ whole genome shotgun (WGS) entry which is preliminary data.</text>
</comment>
<sequence length="639" mass="74407">MEVFYQLHRVPSLKLLTDSKIIPTTTPWREPRLEWNPKLEYMQKWKEWSTMDHGTIQAPSMDQTTTIHTTPMSTELSKDMTKTTTTLRIDQEENDLYHTNYTIIHNQRQSNMDMENPSVQPTTTTTTTNMSNTTPSPLLSVTSLTSPQLLPLSLNNTQENRIEQENQLQEISQQQHPHKNDSRMDSHSKQNNQNNRSSPEHTMLSSSEPLLSTTSTPRIHHEIIFTRATPYQQEQCQRAIEIATTTANTHHHHHHHHHIIRNEFEKLLNILNHPDSEIIQDNLDEVSTNDYDRIKRSGKTFLLFELLRRITSLNQSNRPSIDIVIILDIRILPTHTLFSKLEGQRRALWIITKSTVEERAFDILCQSMVNKNHWMDIWESNENLRNTMYNVNLGIGLDNMEEMVRKSITRAMLFLFRSVSLWGPKSGHSSDTLQQQQQKPSLTKRSRLNIPVSSIALSTCSSSTLQDITTTSLNKQKRTIRSPYFMNSDNDDDKNEEPVTPVPEKVVKTIKNNTNTTMKDVENSTIDLNQFGKRVVHTIDQLLEYPQTLHMKRKYKEISKTTRLSREFKETLNETENTLYTQTIQSRLETIESSFQNEYQQYMKDLQSKYLDDMAAIQQKYKEEAIHVLDTAIINHSSK</sequence>
<gene>
    <name evidence="2" type="ORF">INT45_013340</name>
</gene>
<feature type="region of interest" description="Disordered" evidence="1">
    <location>
        <begin position="107"/>
        <end position="141"/>
    </location>
</feature>
<dbReference type="Proteomes" id="UP000646827">
    <property type="component" value="Unassembled WGS sequence"/>
</dbReference>
<feature type="compositionally biased region" description="Low complexity" evidence="1">
    <location>
        <begin position="116"/>
        <end position="141"/>
    </location>
</feature>
<feature type="region of interest" description="Disordered" evidence="1">
    <location>
        <begin position="169"/>
        <end position="215"/>
    </location>
</feature>
<organism evidence="2 3">
    <name type="scientific">Circinella minor</name>
    <dbReference type="NCBI Taxonomy" id="1195481"/>
    <lineage>
        <taxon>Eukaryota</taxon>
        <taxon>Fungi</taxon>
        <taxon>Fungi incertae sedis</taxon>
        <taxon>Mucoromycota</taxon>
        <taxon>Mucoromycotina</taxon>
        <taxon>Mucoromycetes</taxon>
        <taxon>Mucorales</taxon>
        <taxon>Lichtheimiaceae</taxon>
        <taxon>Circinella</taxon>
    </lineage>
</organism>
<evidence type="ECO:0000256" key="1">
    <source>
        <dbReference type="SAM" id="MobiDB-lite"/>
    </source>
</evidence>
<evidence type="ECO:0000313" key="3">
    <source>
        <dbReference type="Proteomes" id="UP000646827"/>
    </source>
</evidence>
<feature type="compositionally biased region" description="Basic and acidic residues" evidence="1">
    <location>
        <begin position="178"/>
        <end position="188"/>
    </location>
</feature>
<name>A0A8H7RWM8_9FUNG</name>
<evidence type="ECO:0000313" key="2">
    <source>
        <dbReference type="EMBL" id="KAG2218389.1"/>
    </source>
</evidence>
<feature type="compositionally biased region" description="Low complexity" evidence="1">
    <location>
        <begin position="204"/>
        <end position="215"/>
    </location>
</feature>